<dbReference type="PROSITE" id="PS50893">
    <property type="entry name" value="ABC_TRANSPORTER_2"/>
    <property type="match status" value="1"/>
</dbReference>
<dbReference type="PANTHER" id="PTHR24221:SF654">
    <property type="entry name" value="ATP-BINDING CASSETTE SUB-FAMILY B MEMBER 6"/>
    <property type="match status" value="1"/>
</dbReference>
<keyword evidence="3" id="KW-0547">Nucleotide-binding</keyword>
<feature type="domain" description="ABC transmembrane type-1" evidence="9">
    <location>
        <begin position="33"/>
        <end position="316"/>
    </location>
</feature>
<evidence type="ECO:0000256" key="4">
    <source>
        <dbReference type="ARBA" id="ARBA00022840"/>
    </source>
</evidence>
<dbReference type="CDD" id="cd07346">
    <property type="entry name" value="ABC_6TM_exporters"/>
    <property type="match status" value="1"/>
</dbReference>
<dbReference type="InterPro" id="IPR039421">
    <property type="entry name" value="Type_1_exporter"/>
</dbReference>
<evidence type="ECO:0000259" key="8">
    <source>
        <dbReference type="PROSITE" id="PS50893"/>
    </source>
</evidence>
<dbReference type="PROSITE" id="PS50929">
    <property type="entry name" value="ABC_TM1F"/>
    <property type="match status" value="1"/>
</dbReference>
<evidence type="ECO:0000256" key="1">
    <source>
        <dbReference type="ARBA" id="ARBA00004651"/>
    </source>
</evidence>
<dbReference type="InterPro" id="IPR027417">
    <property type="entry name" value="P-loop_NTPase"/>
</dbReference>
<proteinExistence type="predicted"/>
<dbReference type="Gene3D" id="3.40.50.300">
    <property type="entry name" value="P-loop containing nucleotide triphosphate hydrolases"/>
    <property type="match status" value="1"/>
</dbReference>
<feature type="transmembrane region" description="Helical" evidence="7">
    <location>
        <begin position="172"/>
        <end position="188"/>
    </location>
</feature>
<feature type="transmembrane region" description="Helical" evidence="7">
    <location>
        <begin position="143"/>
        <end position="166"/>
    </location>
</feature>
<dbReference type="InterPro" id="IPR003439">
    <property type="entry name" value="ABC_transporter-like_ATP-bd"/>
</dbReference>
<feature type="transmembrane region" description="Helical" evidence="7">
    <location>
        <begin position="69"/>
        <end position="90"/>
    </location>
</feature>
<keyword evidence="4 10" id="KW-0067">ATP-binding</keyword>
<dbReference type="InterPro" id="IPR003593">
    <property type="entry name" value="AAA+_ATPase"/>
</dbReference>
<sequence length="602" mass="65225">MSNSESLRTKNLKEPKPESALKRVLKPIKGQLILASMLAMLGTILMFIPLGGIVYIAEAALGKISSEHVWPVFIGSVLSLFIGLILNTFAEYYIHAADNNLTHHLRLSTIKRLSLVPLGWFTNRASGDVKRAMQDDVGMLHDLTAHFFTTIARAFGVIVISAIYLFMMNWKLALVTFIPFIAFFMLYGKAFKAGGEFMDDFFVGMSKIDNAVVEFVGGIPVVKTFGSGEVHRGFRNAVDDFALAFLKLTSAVSKGVATANSIVSPLTVLGFILACGILFIELGWIVPFDVVPFVLVAPGICAPILMITFITHGLRNATGSAERLHSLMTTPLLTQPETLASQPENSELSFNRVSYGYNAGNKILNNVSLTLPEGSVTAVVGASGAGKSTLARLALRFFDPDSGNITLGGIDLKNYPSHELYQRVGFVLQEVRLVHASIKENIALGKKDATQEEIENAAKAANIHERVMTLPRGYDSVIGEDAQLSGGEEQRVSIARATLLNPPILVLDEATASVDAESEAIIQEALSRFAKGRTLLVIAHRLDTIMNADNIVVLEEGEIIESGKHEELLASSGRYAALWQLGGFQDLSESTASLNDKESAND</sequence>
<dbReference type="InterPro" id="IPR036640">
    <property type="entry name" value="ABC1_TM_sf"/>
</dbReference>
<accession>A0ABY3X4M2</accession>
<evidence type="ECO:0000256" key="3">
    <source>
        <dbReference type="ARBA" id="ARBA00022741"/>
    </source>
</evidence>
<keyword evidence="5 7" id="KW-1133">Transmembrane helix</keyword>
<feature type="transmembrane region" description="Helical" evidence="7">
    <location>
        <begin position="32"/>
        <end position="57"/>
    </location>
</feature>
<dbReference type="PANTHER" id="PTHR24221">
    <property type="entry name" value="ATP-BINDING CASSETTE SUB-FAMILY B"/>
    <property type="match status" value="1"/>
</dbReference>
<feature type="transmembrane region" description="Helical" evidence="7">
    <location>
        <begin position="291"/>
        <end position="314"/>
    </location>
</feature>
<organism evidence="10 11">
    <name type="scientific">Ignatzschineria rhizosphaerae</name>
    <dbReference type="NCBI Taxonomy" id="2923279"/>
    <lineage>
        <taxon>Bacteria</taxon>
        <taxon>Pseudomonadati</taxon>
        <taxon>Pseudomonadota</taxon>
        <taxon>Gammaproteobacteria</taxon>
        <taxon>Cardiobacteriales</taxon>
        <taxon>Ignatzschineriaceae</taxon>
        <taxon>Ignatzschineria</taxon>
    </lineage>
</organism>
<keyword evidence="6 7" id="KW-0472">Membrane</keyword>
<dbReference type="GO" id="GO:0005524">
    <property type="term" value="F:ATP binding"/>
    <property type="evidence" value="ECO:0007669"/>
    <property type="project" value="UniProtKB-KW"/>
</dbReference>
<keyword evidence="2 7" id="KW-0812">Transmembrane</keyword>
<reference evidence="10 11" key="1">
    <citation type="submission" date="2022-03" db="EMBL/GenBank/DDBJ databases">
        <title>Ignatzschineria rhizosphaerae HR5S32.</title>
        <authorList>
            <person name="Sun J.Q."/>
            <person name="Feng J.Y."/>
        </authorList>
    </citation>
    <scope>NUCLEOTIDE SEQUENCE [LARGE SCALE GENOMIC DNA]</scope>
    <source>
        <strain evidence="10 11">HR5S32</strain>
    </source>
</reference>
<protein>
    <submittedName>
        <fullName evidence="10">ABC transporter ATP-binding protein/permease</fullName>
    </submittedName>
</protein>
<dbReference type="Pfam" id="PF00664">
    <property type="entry name" value="ABC_membrane"/>
    <property type="match status" value="1"/>
</dbReference>
<gene>
    <name evidence="10" type="ORF">MMG00_00590</name>
</gene>
<dbReference type="SUPFAM" id="SSF52540">
    <property type="entry name" value="P-loop containing nucleoside triphosphate hydrolases"/>
    <property type="match status" value="1"/>
</dbReference>
<dbReference type="SUPFAM" id="SSF90123">
    <property type="entry name" value="ABC transporter transmembrane region"/>
    <property type="match status" value="1"/>
</dbReference>
<dbReference type="EMBL" id="CP093379">
    <property type="protein sequence ID" value="UNM96407.1"/>
    <property type="molecule type" value="Genomic_DNA"/>
</dbReference>
<comment type="subcellular location">
    <subcellularLocation>
        <location evidence="1">Cell membrane</location>
        <topology evidence="1">Multi-pass membrane protein</topology>
    </subcellularLocation>
</comment>
<feature type="domain" description="ABC transporter" evidence="8">
    <location>
        <begin position="348"/>
        <end position="581"/>
    </location>
</feature>
<dbReference type="InterPro" id="IPR011527">
    <property type="entry name" value="ABC1_TM_dom"/>
</dbReference>
<dbReference type="RefSeq" id="WP_242149935.1">
    <property type="nucleotide sequence ID" value="NZ_CP093379.1"/>
</dbReference>
<name>A0ABY3X4M2_9GAMM</name>
<dbReference type="Pfam" id="PF00005">
    <property type="entry name" value="ABC_tran"/>
    <property type="match status" value="1"/>
</dbReference>
<keyword evidence="11" id="KW-1185">Reference proteome</keyword>
<evidence type="ECO:0000313" key="10">
    <source>
        <dbReference type="EMBL" id="UNM96407.1"/>
    </source>
</evidence>
<evidence type="ECO:0000259" key="9">
    <source>
        <dbReference type="PROSITE" id="PS50929"/>
    </source>
</evidence>
<evidence type="ECO:0000313" key="11">
    <source>
        <dbReference type="Proteomes" id="UP000829542"/>
    </source>
</evidence>
<feature type="transmembrane region" description="Helical" evidence="7">
    <location>
        <begin position="262"/>
        <end position="285"/>
    </location>
</feature>
<evidence type="ECO:0000256" key="2">
    <source>
        <dbReference type="ARBA" id="ARBA00022692"/>
    </source>
</evidence>
<dbReference type="Proteomes" id="UP000829542">
    <property type="component" value="Chromosome"/>
</dbReference>
<evidence type="ECO:0000256" key="6">
    <source>
        <dbReference type="ARBA" id="ARBA00023136"/>
    </source>
</evidence>
<dbReference type="Gene3D" id="1.20.1560.10">
    <property type="entry name" value="ABC transporter type 1, transmembrane domain"/>
    <property type="match status" value="1"/>
</dbReference>
<dbReference type="SMART" id="SM00382">
    <property type="entry name" value="AAA"/>
    <property type="match status" value="1"/>
</dbReference>
<evidence type="ECO:0000256" key="7">
    <source>
        <dbReference type="SAM" id="Phobius"/>
    </source>
</evidence>
<evidence type="ECO:0000256" key="5">
    <source>
        <dbReference type="ARBA" id="ARBA00022989"/>
    </source>
</evidence>